<dbReference type="GO" id="GO:0048280">
    <property type="term" value="P:vesicle fusion with Golgi apparatus"/>
    <property type="evidence" value="ECO:0007669"/>
    <property type="project" value="TreeGrafter"/>
</dbReference>
<protein>
    <recommendedName>
        <fullName evidence="6">Protein YIP</fullName>
    </recommendedName>
</protein>
<reference evidence="8 9" key="1">
    <citation type="submission" date="2016-02" db="EMBL/GenBank/DDBJ databases">
        <title>Discovery of a natural microsporidian pathogen with a broad tissue tropism in Caenorhabditis elegans.</title>
        <authorList>
            <person name="Luallen R.J."/>
            <person name="Reinke A.W."/>
            <person name="Tong L."/>
            <person name="Botts M.R."/>
            <person name="Felix M.-A."/>
            <person name="Troemel E.R."/>
        </authorList>
    </citation>
    <scope>NUCLEOTIDE SEQUENCE [LARGE SCALE GENOMIC DNA]</scope>
    <source>
        <strain evidence="8 9">JUm2807</strain>
    </source>
</reference>
<evidence type="ECO:0000256" key="3">
    <source>
        <dbReference type="ARBA" id="ARBA00022692"/>
    </source>
</evidence>
<evidence type="ECO:0000259" key="7">
    <source>
        <dbReference type="Pfam" id="PF04893"/>
    </source>
</evidence>
<evidence type="ECO:0000313" key="8">
    <source>
        <dbReference type="EMBL" id="OAG29473.1"/>
    </source>
</evidence>
<dbReference type="AlphaFoldDB" id="A0A177EBZ3"/>
<evidence type="ECO:0000256" key="1">
    <source>
        <dbReference type="ARBA" id="ARBA00004141"/>
    </source>
</evidence>
<dbReference type="GO" id="GO:0005802">
    <property type="term" value="C:trans-Golgi network"/>
    <property type="evidence" value="ECO:0007669"/>
    <property type="project" value="TreeGrafter"/>
</dbReference>
<dbReference type="GeneID" id="93646956"/>
<dbReference type="InterPro" id="IPR045231">
    <property type="entry name" value="Yip1/4-like"/>
</dbReference>
<evidence type="ECO:0000256" key="5">
    <source>
        <dbReference type="ARBA" id="ARBA00023136"/>
    </source>
</evidence>
<feature type="transmembrane region" description="Helical" evidence="6">
    <location>
        <begin position="55"/>
        <end position="73"/>
    </location>
</feature>
<proteinExistence type="inferred from homology"/>
<comment type="similarity">
    <text evidence="2 6">Belongs to the YIP1 family.</text>
</comment>
<dbReference type="Proteomes" id="UP000185944">
    <property type="component" value="Unassembled WGS sequence"/>
</dbReference>
<sequence length="184" mass="20672">MAGEQETRTNLKYALLGYLPGDKPLLEDLGIDFSAIKRNSMKVFFSKEAQFSNDFVGPLLFLALFGLLMVIRGRVYFGYLYYLAIISSVFIYALTLLMTNAEIDLGVVTILGYAFIPVLIFSFTTIALPVSKGLKIALGMLFAFWSTYISATEVTSRYNLQNKFLLLAYPMVLVYICFIIISIV</sequence>
<comment type="subcellular location">
    <subcellularLocation>
        <location evidence="6">Golgi apparatus membrane</location>
        <topology evidence="6">Multi-pass membrane protein</topology>
    </subcellularLocation>
    <subcellularLocation>
        <location evidence="1">Membrane</location>
        <topology evidence="1">Multi-pass membrane protein</topology>
    </subcellularLocation>
</comment>
<keyword evidence="9" id="KW-1185">Reference proteome</keyword>
<dbReference type="InterPro" id="IPR006977">
    <property type="entry name" value="Yip1_dom"/>
</dbReference>
<feature type="transmembrane region" description="Helical" evidence="6">
    <location>
        <begin position="79"/>
        <end position="98"/>
    </location>
</feature>
<evidence type="ECO:0000256" key="2">
    <source>
        <dbReference type="ARBA" id="ARBA00010596"/>
    </source>
</evidence>
<dbReference type="PANTHER" id="PTHR21236">
    <property type="entry name" value="GOLGI MEMBRANE PROTEIN YIP1"/>
    <property type="match status" value="1"/>
</dbReference>
<dbReference type="EMBL" id="LTDL01000040">
    <property type="protein sequence ID" value="OAG29473.1"/>
    <property type="molecule type" value="Genomic_DNA"/>
</dbReference>
<dbReference type="Pfam" id="PF04893">
    <property type="entry name" value="Yip1"/>
    <property type="match status" value="1"/>
</dbReference>
<keyword evidence="3 6" id="KW-0812">Transmembrane</keyword>
<comment type="caution">
    <text evidence="8">The sequence shown here is derived from an EMBL/GenBank/DDBJ whole genome shotgun (WGS) entry which is preliminary data.</text>
</comment>
<keyword evidence="4 6" id="KW-1133">Transmembrane helix</keyword>
<dbReference type="OrthoDB" id="440385at2759"/>
<name>A0A177EBZ3_9MICR</name>
<evidence type="ECO:0000313" key="9">
    <source>
        <dbReference type="Proteomes" id="UP000185944"/>
    </source>
</evidence>
<evidence type="ECO:0000256" key="6">
    <source>
        <dbReference type="RuleBase" id="RU361264"/>
    </source>
</evidence>
<feature type="transmembrane region" description="Helical" evidence="6">
    <location>
        <begin position="134"/>
        <end position="152"/>
    </location>
</feature>
<dbReference type="STRING" id="1805483.A0A177EBZ3"/>
<feature type="transmembrane region" description="Helical" evidence="6">
    <location>
        <begin position="164"/>
        <end position="183"/>
    </location>
</feature>
<feature type="transmembrane region" description="Helical" evidence="6">
    <location>
        <begin position="105"/>
        <end position="128"/>
    </location>
</feature>
<accession>A0A177EBZ3</accession>
<feature type="domain" description="Yip1" evidence="7">
    <location>
        <begin position="44"/>
        <end position="181"/>
    </location>
</feature>
<organism evidence="8 9">
    <name type="scientific">Nematocida displodere</name>
    <dbReference type="NCBI Taxonomy" id="1805483"/>
    <lineage>
        <taxon>Eukaryota</taxon>
        <taxon>Fungi</taxon>
        <taxon>Fungi incertae sedis</taxon>
        <taxon>Microsporidia</taxon>
        <taxon>Nematocida</taxon>
    </lineage>
</organism>
<dbReference type="GO" id="GO:0006888">
    <property type="term" value="P:endoplasmic reticulum to Golgi vesicle-mediated transport"/>
    <property type="evidence" value="ECO:0007669"/>
    <property type="project" value="InterPro"/>
</dbReference>
<gene>
    <name evidence="8" type="ORF">NEDG_00606</name>
</gene>
<dbReference type="RefSeq" id="XP_067544121.1">
    <property type="nucleotide sequence ID" value="XM_067688024.1"/>
</dbReference>
<keyword evidence="5 6" id="KW-0472">Membrane</keyword>
<dbReference type="VEuPathDB" id="MicrosporidiaDB:NEDG_00606"/>
<dbReference type="GO" id="GO:0000139">
    <property type="term" value="C:Golgi membrane"/>
    <property type="evidence" value="ECO:0007669"/>
    <property type="project" value="UniProtKB-SubCell"/>
</dbReference>
<evidence type="ECO:0000256" key="4">
    <source>
        <dbReference type="ARBA" id="ARBA00022989"/>
    </source>
</evidence>
<dbReference type="PANTHER" id="PTHR21236:SF2">
    <property type="entry name" value="PROTEIN YIPF"/>
    <property type="match status" value="1"/>
</dbReference>